<accession>A0A2N9GJN4</accession>
<evidence type="ECO:0000256" key="2">
    <source>
        <dbReference type="ARBA" id="ARBA00023125"/>
    </source>
</evidence>
<dbReference type="SUPFAM" id="SSF101941">
    <property type="entry name" value="NAC domain"/>
    <property type="match status" value="1"/>
</dbReference>
<evidence type="ECO:0000313" key="7">
    <source>
        <dbReference type="EMBL" id="SPD03945.1"/>
    </source>
</evidence>
<dbReference type="InterPro" id="IPR003441">
    <property type="entry name" value="NAC-dom"/>
</dbReference>
<dbReference type="EMBL" id="OIVN01002473">
    <property type="protein sequence ID" value="SPD03945.1"/>
    <property type="molecule type" value="Genomic_DNA"/>
</dbReference>
<gene>
    <name evidence="6" type="ORF">FSB_LOCUS27502</name>
    <name evidence="7" type="ORF">FSB_LOCUS31827</name>
    <name evidence="8" type="ORF">FSB_LOCUS31829</name>
    <name evidence="9" type="ORF">FSB_LOCUS31834</name>
    <name evidence="10" type="ORF">FSB_LOCUS38880</name>
    <name evidence="11" type="ORF">FSB_LOCUS43191</name>
</gene>
<proteinExistence type="predicted"/>
<keyword evidence="2" id="KW-0238">DNA-binding</keyword>
<evidence type="ECO:0000313" key="11">
    <source>
        <dbReference type="EMBL" id="SPD15309.1"/>
    </source>
</evidence>
<reference evidence="6" key="1">
    <citation type="submission" date="2018-02" db="EMBL/GenBank/DDBJ databases">
        <authorList>
            <person name="Cohen D.B."/>
            <person name="Kent A.D."/>
        </authorList>
    </citation>
    <scope>NUCLEOTIDE SEQUENCE</scope>
</reference>
<keyword evidence="4" id="KW-0539">Nucleus</keyword>
<name>A0A2N9GJN4_FAGSY</name>
<keyword evidence="1" id="KW-0805">Transcription regulation</keyword>
<evidence type="ECO:0000313" key="10">
    <source>
        <dbReference type="EMBL" id="SPD10998.1"/>
    </source>
</evidence>
<dbReference type="AlphaFoldDB" id="A0A2N9GJN4"/>
<dbReference type="GO" id="GO:0006355">
    <property type="term" value="P:regulation of DNA-templated transcription"/>
    <property type="evidence" value="ECO:0007669"/>
    <property type="project" value="InterPro"/>
</dbReference>
<protein>
    <recommendedName>
        <fullName evidence="5">NAC domain-containing protein</fullName>
    </recommendedName>
</protein>
<dbReference type="EMBL" id="OIVN01002473">
    <property type="protein sequence ID" value="SPD03952.1"/>
    <property type="molecule type" value="Genomic_DNA"/>
</dbReference>
<dbReference type="PANTHER" id="PTHR31719">
    <property type="entry name" value="NAC TRANSCRIPTION FACTOR 56"/>
    <property type="match status" value="1"/>
</dbReference>
<dbReference type="GO" id="GO:0048731">
    <property type="term" value="P:system development"/>
    <property type="evidence" value="ECO:0007669"/>
    <property type="project" value="TreeGrafter"/>
</dbReference>
<dbReference type="EMBL" id="OIVN01001997">
    <property type="protein sequence ID" value="SPC99620.1"/>
    <property type="molecule type" value="Genomic_DNA"/>
</dbReference>
<dbReference type="InterPro" id="IPR036093">
    <property type="entry name" value="NAC_dom_sf"/>
</dbReference>
<organism evidence="6">
    <name type="scientific">Fagus sylvatica</name>
    <name type="common">Beechnut</name>
    <dbReference type="NCBI Taxonomy" id="28930"/>
    <lineage>
        <taxon>Eukaryota</taxon>
        <taxon>Viridiplantae</taxon>
        <taxon>Streptophyta</taxon>
        <taxon>Embryophyta</taxon>
        <taxon>Tracheophyta</taxon>
        <taxon>Spermatophyta</taxon>
        <taxon>Magnoliopsida</taxon>
        <taxon>eudicotyledons</taxon>
        <taxon>Gunneridae</taxon>
        <taxon>Pentapetalae</taxon>
        <taxon>rosids</taxon>
        <taxon>fabids</taxon>
        <taxon>Fagales</taxon>
        <taxon>Fagaceae</taxon>
        <taxon>Fagus</taxon>
    </lineage>
</organism>
<evidence type="ECO:0000259" key="5">
    <source>
        <dbReference type="PROSITE" id="PS51005"/>
    </source>
</evidence>
<dbReference type="EMBL" id="OIVN01002473">
    <property type="protein sequence ID" value="SPD03947.1"/>
    <property type="molecule type" value="Genomic_DNA"/>
</dbReference>
<evidence type="ECO:0000256" key="1">
    <source>
        <dbReference type="ARBA" id="ARBA00023015"/>
    </source>
</evidence>
<sequence>MEIPPGYRFRPNDQEITLFYLINKVINNPFPDGFKNTIRDDCDDVVYGDFMKLTKIFQETRMDCLYFYVRLKKKTLKRVERVNQYGTWRSQKDTKIFSDPPYNTNHVGSKRSFMFVPKEGVHGLGRWVMYEFRLDGIYRNTTNNDNIVICQIKHKKGIKEEQQLPQMGEDVHFNTMGLAQHSTTEQNYTGDQEFVDFLTSVLKAY</sequence>
<evidence type="ECO:0000313" key="9">
    <source>
        <dbReference type="EMBL" id="SPD03952.1"/>
    </source>
</evidence>
<dbReference type="PROSITE" id="PS51005">
    <property type="entry name" value="NAC"/>
    <property type="match status" value="1"/>
</dbReference>
<keyword evidence="3" id="KW-0804">Transcription</keyword>
<evidence type="ECO:0000256" key="4">
    <source>
        <dbReference type="ARBA" id="ARBA00023242"/>
    </source>
</evidence>
<feature type="domain" description="NAC" evidence="5">
    <location>
        <begin position="3"/>
        <end position="155"/>
    </location>
</feature>
<dbReference type="PANTHER" id="PTHR31719:SF43">
    <property type="entry name" value="NAC TRANSCRIPTION FACTOR 56"/>
    <property type="match status" value="1"/>
</dbReference>
<dbReference type="Pfam" id="PF02365">
    <property type="entry name" value="NAM"/>
    <property type="match status" value="1"/>
</dbReference>
<evidence type="ECO:0000256" key="3">
    <source>
        <dbReference type="ARBA" id="ARBA00023163"/>
    </source>
</evidence>
<dbReference type="GO" id="GO:0003677">
    <property type="term" value="F:DNA binding"/>
    <property type="evidence" value="ECO:0007669"/>
    <property type="project" value="UniProtKB-KW"/>
</dbReference>
<dbReference type="EMBL" id="OIVN01004075">
    <property type="protein sequence ID" value="SPD15309.1"/>
    <property type="molecule type" value="Genomic_DNA"/>
</dbReference>
<dbReference type="Gene3D" id="2.170.150.80">
    <property type="entry name" value="NAC domain"/>
    <property type="match status" value="1"/>
</dbReference>
<evidence type="ECO:0000313" key="8">
    <source>
        <dbReference type="EMBL" id="SPD03947.1"/>
    </source>
</evidence>
<evidence type="ECO:0000313" key="6">
    <source>
        <dbReference type="EMBL" id="SPC99620.1"/>
    </source>
</evidence>
<dbReference type="EMBL" id="OIVN01003403">
    <property type="protein sequence ID" value="SPD10998.1"/>
    <property type="molecule type" value="Genomic_DNA"/>
</dbReference>